<gene>
    <name evidence="5" type="ORF">SK069_08715</name>
</gene>
<feature type="domain" description="Glycosyltransferase subfamily 4-like N-terminal" evidence="4">
    <location>
        <begin position="15"/>
        <end position="177"/>
    </location>
</feature>
<dbReference type="InterPro" id="IPR028098">
    <property type="entry name" value="Glyco_trans_4-like_N"/>
</dbReference>
<organism evidence="5 6">
    <name type="scientific">Patulibacter brassicae</name>
    <dbReference type="NCBI Taxonomy" id="1705717"/>
    <lineage>
        <taxon>Bacteria</taxon>
        <taxon>Bacillati</taxon>
        <taxon>Actinomycetota</taxon>
        <taxon>Thermoleophilia</taxon>
        <taxon>Solirubrobacterales</taxon>
        <taxon>Patulibacteraceae</taxon>
        <taxon>Patulibacter</taxon>
    </lineage>
</organism>
<dbReference type="EMBL" id="JAXAVX010000003">
    <property type="protein sequence ID" value="MDX8151671.1"/>
    <property type="molecule type" value="Genomic_DNA"/>
</dbReference>
<dbReference type="SUPFAM" id="SSF53756">
    <property type="entry name" value="UDP-Glycosyltransferase/glycogen phosphorylase"/>
    <property type="match status" value="1"/>
</dbReference>
<dbReference type="InterPro" id="IPR001296">
    <property type="entry name" value="Glyco_trans_1"/>
</dbReference>
<sequence length="377" mass="40669">MRIAANLLALGPAAGGVGRYARELYAEMLSVDPGVELELFAPADAPEWVRELAGADRARLTRLRVRSNRPQELYPAQLLALGDLAERRRCDLVHGPATFVPWTGRTPAVSTIHDVMWIEHPALSGFGRGSAAVWWALTIDAARRARTVLAVSHAAADEIHRLVRVPHHKLHVVLNGAGTSSRILPTSPSEIRRRFDLGDARVVLSVGQKRPHKNLETVIRALARLDDDVLLVAPGADYGHGDHLLDLAGELGVRERVRLPAWVSDADLEGLYAVASVAAQLSLLEGFGLPAIEAMQRGIPAVVSDTPALVEAAGGAAAVVPATDHVAAAVALRRVLEDDREAAALRERGGRRVGELTWRRTADETLAVFRRTLSATR</sequence>
<keyword evidence="6" id="KW-1185">Reference proteome</keyword>
<dbReference type="Proteomes" id="UP001277761">
    <property type="component" value="Unassembled WGS sequence"/>
</dbReference>
<evidence type="ECO:0000259" key="3">
    <source>
        <dbReference type="Pfam" id="PF00534"/>
    </source>
</evidence>
<protein>
    <submittedName>
        <fullName evidence="5">Glycosyltransferase family 1 protein</fullName>
    </submittedName>
</protein>
<dbReference type="PANTHER" id="PTHR46401:SF2">
    <property type="entry name" value="GLYCOSYLTRANSFERASE WBBK-RELATED"/>
    <property type="match status" value="1"/>
</dbReference>
<comment type="caution">
    <text evidence="5">The sequence shown here is derived from an EMBL/GenBank/DDBJ whole genome shotgun (WGS) entry which is preliminary data.</text>
</comment>
<proteinExistence type="predicted"/>
<evidence type="ECO:0000256" key="1">
    <source>
        <dbReference type="ARBA" id="ARBA00022676"/>
    </source>
</evidence>
<dbReference type="CDD" id="cd03809">
    <property type="entry name" value="GT4_MtfB-like"/>
    <property type="match status" value="1"/>
</dbReference>
<evidence type="ECO:0000313" key="6">
    <source>
        <dbReference type="Proteomes" id="UP001277761"/>
    </source>
</evidence>
<dbReference type="Pfam" id="PF13439">
    <property type="entry name" value="Glyco_transf_4"/>
    <property type="match status" value="1"/>
</dbReference>
<reference evidence="5 6" key="1">
    <citation type="submission" date="2023-11" db="EMBL/GenBank/DDBJ databases">
        <authorList>
            <person name="Xu M."/>
            <person name="Jiang T."/>
        </authorList>
    </citation>
    <scope>NUCLEOTIDE SEQUENCE [LARGE SCALE GENOMIC DNA]</scope>
    <source>
        <strain evidence="5 6">SD</strain>
    </source>
</reference>
<dbReference type="RefSeq" id="WP_319953826.1">
    <property type="nucleotide sequence ID" value="NZ_JAXAVX010000003.1"/>
</dbReference>
<name>A0ABU4VIK8_9ACTN</name>
<evidence type="ECO:0000256" key="2">
    <source>
        <dbReference type="ARBA" id="ARBA00022679"/>
    </source>
</evidence>
<evidence type="ECO:0000259" key="4">
    <source>
        <dbReference type="Pfam" id="PF13439"/>
    </source>
</evidence>
<feature type="domain" description="Glycosyl transferase family 1" evidence="3">
    <location>
        <begin position="194"/>
        <end position="349"/>
    </location>
</feature>
<accession>A0ABU4VIK8</accession>
<keyword evidence="1" id="KW-0328">Glycosyltransferase</keyword>
<keyword evidence="2" id="KW-0808">Transferase</keyword>
<evidence type="ECO:0000313" key="5">
    <source>
        <dbReference type="EMBL" id="MDX8151671.1"/>
    </source>
</evidence>
<dbReference type="PANTHER" id="PTHR46401">
    <property type="entry name" value="GLYCOSYLTRANSFERASE WBBK-RELATED"/>
    <property type="match status" value="1"/>
</dbReference>
<dbReference type="Pfam" id="PF00534">
    <property type="entry name" value="Glycos_transf_1"/>
    <property type="match status" value="1"/>
</dbReference>
<dbReference type="Gene3D" id="3.40.50.2000">
    <property type="entry name" value="Glycogen Phosphorylase B"/>
    <property type="match status" value="2"/>
</dbReference>